<name>A0A4R5DDN9_9ACTN</name>
<accession>A0A4R5DDN9</accession>
<feature type="domain" description="Gfo/Idh/MocA-like oxidoreductase N-terminal" evidence="2">
    <location>
        <begin position="7"/>
        <end position="122"/>
    </location>
</feature>
<dbReference type="Gene3D" id="3.40.50.720">
    <property type="entry name" value="NAD(P)-binding Rossmann-like Domain"/>
    <property type="match status" value="1"/>
</dbReference>
<dbReference type="GO" id="GO:0000166">
    <property type="term" value="F:nucleotide binding"/>
    <property type="evidence" value="ECO:0007669"/>
    <property type="project" value="InterPro"/>
</dbReference>
<dbReference type="InterPro" id="IPR000683">
    <property type="entry name" value="Gfo/Idh/MocA-like_OxRdtase_N"/>
</dbReference>
<dbReference type="RefSeq" id="WP_131893900.1">
    <property type="nucleotide sequence ID" value="NZ_SMKZ01000011.1"/>
</dbReference>
<evidence type="ECO:0000313" key="5">
    <source>
        <dbReference type="Proteomes" id="UP000294739"/>
    </source>
</evidence>
<dbReference type="AlphaFoldDB" id="A0A4R5DDN9"/>
<proteinExistence type="predicted"/>
<reference evidence="4 5" key="1">
    <citation type="submission" date="2019-03" db="EMBL/GenBank/DDBJ databases">
        <title>Draft genome sequences of novel Actinobacteria.</title>
        <authorList>
            <person name="Sahin N."/>
            <person name="Ay H."/>
            <person name="Saygin H."/>
        </authorList>
    </citation>
    <scope>NUCLEOTIDE SEQUENCE [LARGE SCALE GENOMIC DNA]</scope>
    <source>
        <strain evidence="4 5">5K138</strain>
    </source>
</reference>
<dbReference type="InterPro" id="IPR055170">
    <property type="entry name" value="GFO_IDH_MocA-like_dom"/>
</dbReference>
<dbReference type="OrthoDB" id="179913at2"/>
<protein>
    <submittedName>
        <fullName evidence="4">Gfo/Idh/MocA family oxidoreductase</fullName>
    </submittedName>
</protein>
<evidence type="ECO:0000256" key="1">
    <source>
        <dbReference type="ARBA" id="ARBA00023002"/>
    </source>
</evidence>
<gene>
    <name evidence="4" type="ORF">E1269_09905</name>
</gene>
<dbReference type="PANTHER" id="PTHR43818:SF11">
    <property type="entry name" value="BCDNA.GH03377"/>
    <property type="match status" value="1"/>
</dbReference>
<dbReference type="Gene3D" id="3.30.360.10">
    <property type="entry name" value="Dihydrodipicolinate Reductase, domain 2"/>
    <property type="match status" value="1"/>
</dbReference>
<keyword evidence="5" id="KW-1185">Reference proteome</keyword>
<evidence type="ECO:0000313" key="4">
    <source>
        <dbReference type="EMBL" id="TDE11177.1"/>
    </source>
</evidence>
<dbReference type="InterPro" id="IPR036291">
    <property type="entry name" value="NAD(P)-bd_dom_sf"/>
</dbReference>
<dbReference type="InterPro" id="IPR050463">
    <property type="entry name" value="Gfo/Idh/MocA_oxidrdct_glycsds"/>
</dbReference>
<dbReference type="GO" id="GO:0016491">
    <property type="term" value="F:oxidoreductase activity"/>
    <property type="evidence" value="ECO:0007669"/>
    <property type="project" value="UniProtKB-KW"/>
</dbReference>
<keyword evidence="1" id="KW-0560">Oxidoreductase</keyword>
<dbReference type="Pfam" id="PF22725">
    <property type="entry name" value="GFO_IDH_MocA_C3"/>
    <property type="match status" value="1"/>
</dbReference>
<dbReference type="Pfam" id="PF01408">
    <property type="entry name" value="GFO_IDH_MocA"/>
    <property type="match status" value="1"/>
</dbReference>
<sequence length="343" mass="36799">MSGEVLRLGIVGAGAIVRSHHLPGFRAVPGVKVEAVVNRTRESSERAAEELGIPRVCEHWRDLVHDDDLDAVVVATWPYLHAPVAIAALDAGKHVLVQARFAMDAGEARAIRAAAMRRPDLVAMVSPAPHTLWADATVQRLLARGAIGDLRLVRAFWGGGDGGRRTPPAWRQQRRYSGNNVLELGIVYEALARWVGHATWVQASEHLFDPASPLGPADVPDHVSVLAGLPGGAALTVDLSPHARFGGPNGAYLFGSAGTLVVDVTGRRLTLRHDDGLEEDVTPGPGERGAWRVEAEFIGAIRGTEDVRLTDVDTAVRYMEFTDAVRRSAAEGRRVGLPLIVNG</sequence>
<dbReference type="Proteomes" id="UP000294739">
    <property type="component" value="Unassembled WGS sequence"/>
</dbReference>
<dbReference type="InParanoid" id="A0A4R5DDN9"/>
<dbReference type="SUPFAM" id="SSF51735">
    <property type="entry name" value="NAD(P)-binding Rossmann-fold domains"/>
    <property type="match status" value="1"/>
</dbReference>
<dbReference type="PANTHER" id="PTHR43818">
    <property type="entry name" value="BCDNA.GH03377"/>
    <property type="match status" value="1"/>
</dbReference>
<comment type="caution">
    <text evidence="4">The sequence shown here is derived from an EMBL/GenBank/DDBJ whole genome shotgun (WGS) entry which is preliminary data.</text>
</comment>
<evidence type="ECO:0000259" key="2">
    <source>
        <dbReference type="Pfam" id="PF01408"/>
    </source>
</evidence>
<evidence type="ECO:0000259" key="3">
    <source>
        <dbReference type="Pfam" id="PF22725"/>
    </source>
</evidence>
<dbReference type="EMBL" id="SMKZ01000011">
    <property type="protein sequence ID" value="TDE11177.1"/>
    <property type="molecule type" value="Genomic_DNA"/>
</dbReference>
<feature type="domain" description="GFO/IDH/MocA-like oxidoreductase" evidence="3">
    <location>
        <begin position="137"/>
        <end position="260"/>
    </location>
</feature>
<organism evidence="4 5">
    <name type="scientific">Jiangella asiatica</name>
    <dbReference type="NCBI Taxonomy" id="2530372"/>
    <lineage>
        <taxon>Bacteria</taxon>
        <taxon>Bacillati</taxon>
        <taxon>Actinomycetota</taxon>
        <taxon>Actinomycetes</taxon>
        <taxon>Jiangellales</taxon>
        <taxon>Jiangellaceae</taxon>
        <taxon>Jiangella</taxon>
    </lineage>
</organism>
<dbReference type="SUPFAM" id="SSF55347">
    <property type="entry name" value="Glyceraldehyde-3-phosphate dehydrogenase-like, C-terminal domain"/>
    <property type="match status" value="1"/>
</dbReference>